<proteinExistence type="predicted"/>
<reference evidence="1" key="1">
    <citation type="submission" date="2018-11" db="EMBL/GenBank/DDBJ databases">
        <authorList>
            <consortium name="Genoscope - CEA"/>
            <person name="William W."/>
        </authorList>
    </citation>
    <scope>NUCLEOTIDE SEQUENCE [LARGE SCALE GENOMIC DNA]</scope>
    <source>
        <strain evidence="1">T9AD</strain>
    </source>
</reference>
<gene>
    <name evidence="1" type="ORF">POT9AD_4412</name>
</gene>
<protein>
    <submittedName>
        <fullName evidence="1">Uncharacterized protein</fullName>
    </submittedName>
</protein>
<dbReference type="EMBL" id="LR130779">
    <property type="protein sequence ID" value="VDN65387.1"/>
    <property type="molecule type" value="Genomic_DNA"/>
</dbReference>
<dbReference type="OrthoDB" id="6895606at2"/>
<sequence length="308" mass="33415">MLNMTVPSGKKPLLRPFGITLFVMLTSLAGCRSEQPATPTVPRNWVNIPALPIIQDAVFSLSPTFAGQRNHAVMMQVCGLARGQAKQEQVNAFLVQQNVDVAHVPKHGHDLSLLVNSDRSAQATACAAYLATTVLSPVDVSELTVAVPQGETQSKAPEQGKQPVLQVDNARLANVLPLKLAAARANADVFVLIAAELQRRPGLTVNEYREQATQLFERLASVYLECIEAQLPPAGSTYKLLQMDTDRFAFSSSVGSLFEYGRDGMTLRQNGVIWYGQGELMGQAYPLQVAYFEPAIDGLLAPSVEQQP</sequence>
<name>A0A653B9U5_ECTOL</name>
<organism evidence="1">
    <name type="scientific">Ectopseudomonas oleovorans</name>
    <name type="common">Pseudomonas oleovorans</name>
    <dbReference type="NCBI Taxonomy" id="301"/>
    <lineage>
        <taxon>Bacteria</taxon>
        <taxon>Pseudomonadati</taxon>
        <taxon>Pseudomonadota</taxon>
        <taxon>Gammaproteobacteria</taxon>
        <taxon>Pseudomonadales</taxon>
        <taxon>Pseudomonadaceae</taxon>
        <taxon>Ectopseudomonas</taxon>
    </lineage>
</organism>
<accession>A0A653B9U5</accession>
<dbReference type="AlphaFoldDB" id="A0A653B9U5"/>
<evidence type="ECO:0000313" key="1">
    <source>
        <dbReference type="EMBL" id="VDN65387.1"/>
    </source>
</evidence>